<dbReference type="AlphaFoldDB" id="A0AAE0ZI41"/>
<evidence type="ECO:0000313" key="2">
    <source>
        <dbReference type="EMBL" id="KAK3768792.1"/>
    </source>
</evidence>
<evidence type="ECO:0000313" key="3">
    <source>
        <dbReference type="Proteomes" id="UP001283361"/>
    </source>
</evidence>
<organism evidence="2 3">
    <name type="scientific">Elysia crispata</name>
    <name type="common">lettuce slug</name>
    <dbReference type="NCBI Taxonomy" id="231223"/>
    <lineage>
        <taxon>Eukaryota</taxon>
        <taxon>Metazoa</taxon>
        <taxon>Spiralia</taxon>
        <taxon>Lophotrochozoa</taxon>
        <taxon>Mollusca</taxon>
        <taxon>Gastropoda</taxon>
        <taxon>Heterobranchia</taxon>
        <taxon>Euthyneura</taxon>
        <taxon>Panpulmonata</taxon>
        <taxon>Sacoglossa</taxon>
        <taxon>Placobranchoidea</taxon>
        <taxon>Plakobranchidae</taxon>
        <taxon>Elysia</taxon>
    </lineage>
</organism>
<dbReference type="Proteomes" id="UP001283361">
    <property type="component" value="Unassembled WGS sequence"/>
</dbReference>
<sequence>MVWLEINGKLNVDLSERRGQRVTNGRKANPPTDRDPRLPGLHAERQRAHQGAQQQPPVPPLLLPQQRRLGDQMAADLQEAPQGQKHSAPIHGSPPVCKLTHSIVRFFIALFPILPTVYFVDMCPNLTSSLSFRFFLQCILSICAQISLHRSLSDSPYSVFCRYVPKSHFIALFPILPTVYFVDMCPNLTSSLSFRFSLQCILSICAQISLHRSLSDSPYSVFCRYVPKSHFIALFPILPTVYFVDMCPNLTSSLSFRFSLQCILSICAQISLHRSLSDSSYSVFCRYVPKSHFIALFPILPTVYFVDMCPNLTSSLSFRFFLQCILSICAQISLHRSLSDSSYSVFCRYVPKSHFIGLFPILPTVYFVDMCPNLTSSLSFRFSLQCILSICAQISLHRSLSDSSYSVFCRYVPKSHFIGLFPILPTVYFVDMCPNLGSPPRDPFFFYPTSSSILKN</sequence>
<evidence type="ECO:0000256" key="1">
    <source>
        <dbReference type="SAM" id="MobiDB-lite"/>
    </source>
</evidence>
<protein>
    <submittedName>
        <fullName evidence="2">Uncharacterized protein</fullName>
    </submittedName>
</protein>
<accession>A0AAE0ZI41</accession>
<dbReference type="EMBL" id="JAWDGP010004017">
    <property type="protein sequence ID" value="KAK3768792.1"/>
    <property type="molecule type" value="Genomic_DNA"/>
</dbReference>
<reference evidence="2" key="1">
    <citation type="journal article" date="2023" name="G3 (Bethesda)">
        <title>A reference genome for the long-term kleptoplast-retaining sea slug Elysia crispata morphotype clarki.</title>
        <authorList>
            <person name="Eastman K.E."/>
            <person name="Pendleton A.L."/>
            <person name="Shaikh M.A."/>
            <person name="Suttiyut T."/>
            <person name="Ogas R."/>
            <person name="Tomko P."/>
            <person name="Gavelis G."/>
            <person name="Widhalm J.R."/>
            <person name="Wisecaver J.H."/>
        </authorList>
    </citation>
    <scope>NUCLEOTIDE SEQUENCE</scope>
    <source>
        <strain evidence="2">ECLA1</strain>
    </source>
</reference>
<name>A0AAE0ZI41_9GAST</name>
<proteinExistence type="predicted"/>
<keyword evidence="3" id="KW-1185">Reference proteome</keyword>
<gene>
    <name evidence="2" type="ORF">RRG08_061251</name>
</gene>
<feature type="region of interest" description="Disordered" evidence="1">
    <location>
        <begin position="16"/>
        <end position="39"/>
    </location>
</feature>
<comment type="caution">
    <text evidence="2">The sequence shown here is derived from an EMBL/GenBank/DDBJ whole genome shotgun (WGS) entry which is preliminary data.</text>
</comment>
<feature type="region of interest" description="Disordered" evidence="1">
    <location>
        <begin position="44"/>
        <end position="63"/>
    </location>
</feature>